<keyword evidence="2" id="KW-0812">Transmembrane</keyword>
<feature type="transmembrane region" description="Helical" evidence="2">
    <location>
        <begin position="21"/>
        <end position="44"/>
    </location>
</feature>
<keyword evidence="4" id="KW-1185">Reference proteome</keyword>
<reference evidence="3 4" key="1">
    <citation type="submission" date="2023-02" db="EMBL/GenBank/DDBJ databases">
        <authorList>
            <person name="Maleckis M."/>
        </authorList>
    </citation>
    <scope>NUCLEOTIDE SEQUENCE [LARGE SCALE GENOMIC DNA]</scope>
    <source>
        <strain evidence="3 4">P8-A2</strain>
    </source>
</reference>
<sequence length="383" mass="40410">MSTETKSETKLPAGNPITWGQGIVLGAAAVAMVVVGAFGAWGTYSNAVSAFHRQATAAGVVAAGEGLTLILALIMLGRTMLNQASPGIVRAGMWVAPVSASFIGISIANDTREAAVYAVTPLAMSGAAEGLGLIARSIVVYRTGLDAEVMRRNADTARQLAFNRAVADSHPGERRRKWAVRRYWRLAKYVGVGDAELGAGLVDVQRVRVRDGADAALASMYGGTLEPRSERDTPRAQSASATEVLRARFAEMDPADAIRLAADARPDAPPAELAHLLGTYGVLVDAIAVALVLGQQAPEYEVHRPDAADALQVNALEALDLQGAIEEAASALGPDAKAREIADRLREQRRLVVTEPYIRTALSRAAKKPQSEVPNQPMEGGYA</sequence>
<proteinExistence type="predicted"/>
<dbReference type="EMBL" id="JARAKF010000001">
    <property type="protein sequence ID" value="MDU8998221.1"/>
    <property type="molecule type" value="Genomic_DNA"/>
</dbReference>
<feature type="region of interest" description="Disordered" evidence="1">
    <location>
        <begin position="363"/>
        <end position="383"/>
    </location>
</feature>
<keyword evidence="2" id="KW-1133">Transmembrane helix</keyword>
<evidence type="ECO:0000256" key="1">
    <source>
        <dbReference type="SAM" id="MobiDB-lite"/>
    </source>
</evidence>
<evidence type="ECO:0000313" key="4">
    <source>
        <dbReference type="Proteomes" id="UP001257627"/>
    </source>
</evidence>
<evidence type="ECO:0000313" key="3">
    <source>
        <dbReference type="EMBL" id="MDU8998221.1"/>
    </source>
</evidence>
<name>A0ABU3UWE3_9ACTN</name>
<dbReference type="Proteomes" id="UP001257627">
    <property type="component" value="Unassembled WGS sequence"/>
</dbReference>
<evidence type="ECO:0000256" key="2">
    <source>
        <dbReference type="SAM" id="Phobius"/>
    </source>
</evidence>
<feature type="transmembrane region" description="Helical" evidence="2">
    <location>
        <begin position="88"/>
        <end position="108"/>
    </location>
</feature>
<feature type="transmembrane region" description="Helical" evidence="2">
    <location>
        <begin position="114"/>
        <end position="135"/>
    </location>
</feature>
<evidence type="ECO:0008006" key="5">
    <source>
        <dbReference type="Google" id="ProtNLM"/>
    </source>
</evidence>
<accession>A0ABU3UWE3</accession>
<organism evidence="3 4">
    <name type="scientific">Streptomyces mirabilis</name>
    <dbReference type="NCBI Taxonomy" id="68239"/>
    <lineage>
        <taxon>Bacteria</taxon>
        <taxon>Bacillati</taxon>
        <taxon>Actinomycetota</taxon>
        <taxon>Actinomycetes</taxon>
        <taxon>Kitasatosporales</taxon>
        <taxon>Streptomycetaceae</taxon>
        <taxon>Streptomyces</taxon>
    </lineage>
</organism>
<protein>
    <recommendedName>
        <fullName evidence="5">Conjugal transfer protein</fullName>
    </recommendedName>
</protein>
<keyword evidence="2" id="KW-0472">Membrane</keyword>
<feature type="transmembrane region" description="Helical" evidence="2">
    <location>
        <begin position="56"/>
        <end position="76"/>
    </location>
</feature>
<gene>
    <name evidence="3" type="ORF">PU648_38875</name>
</gene>
<dbReference type="RefSeq" id="WP_316735041.1">
    <property type="nucleotide sequence ID" value="NZ_JARAKF010000001.1"/>
</dbReference>
<comment type="caution">
    <text evidence="3">The sequence shown here is derived from an EMBL/GenBank/DDBJ whole genome shotgun (WGS) entry which is preliminary data.</text>
</comment>